<evidence type="ECO:0000313" key="2">
    <source>
        <dbReference type="EMBL" id="PIN16735.1"/>
    </source>
</evidence>
<dbReference type="InterPro" id="IPR017451">
    <property type="entry name" value="F-box-assoc_interact_dom"/>
</dbReference>
<comment type="caution">
    <text evidence="2">The sequence shown here is derived from an EMBL/GenBank/DDBJ whole genome shotgun (WGS) entry which is preliminary data.</text>
</comment>
<dbReference type="STRING" id="429701.A0A2G9HGV6"/>
<dbReference type="PROSITE" id="PS50181">
    <property type="entry name" value="FBOX"/>
    <property type="match status" value="1"/>
</dbReference>
<proteinExistence type="predicted"/>
<sequence length="345" mass="40541">MMRKTPHKIPHLPQEIITDILLRLPVRSLLRFKFTSKSWRSLISSKHFVKAHLENSKKNPSLAHHRIISVNTEGNEYDIQHYSSYPLFPERVSYASSGDFPVEESVNSLDLVDSSNGLICIRINSNKYFLWNPSTRESKKLPDFDANMLSRDPTEEGFGFDESSGDYKVFAVSYNDDRQIIAKIYSLKQNFWRRINYINDKDFKPSSRTGKFMSGNLHWIKVIEPEWWRRWYISSLDLKNGANGIVEQPSHGYHIDLWVLKQYGAEDSWCKMMRISHNSLREYRNLTPLDIISQNREVLFSWRWGPVVYKSKENRFCYLETYGFNNLNKLVHVESLVSIVADVEE</sequence>
<dbReference type="PANTHER" id="PTHR31672">
    <property type="entry name" value="BNACNNG10540D PROTEIN"/>
    <property type="match status" value="1"/>
</dbReference>
<organism evidence="2 3">
    <name type="scientific">Handroanthus impetiginosus</name>
    <dbReference type="NCBI Taxonomy" id="429701"/>
    <lineage>
        <taxon>Eukaryota</taxon>
        <taxon>Viridiplantae</taxon>
        <taxon>Streptophyta</taxon>
        <taxon>Embryophyta</taxon>
        <taxon>Tracheophyta</taxon>
        <taxon>Spermatophyta</taxon>
        <taxon>Magnoliopsida</taxon>
        <taxon>eudicotyledons</taxon>
        <taxon>Gunneridae</taxon>
        <taxon>Pentapetalae</taxon>
        <taxon>asterids</taxon>
        <taxon>lamiids</taxon>
        <taxon>Lamiales</taxon>
        <taxon>Bignoniaceae</taxon>
        <taxon>Crescentiina</taxon>
        <taxon>Tabebuia alliance</taxon>
        <taxon>Handroanthus</taxon>
    </lineage>
</organism>
<dbReference type="EMBL" id="NKXS01001811">
    <property type="protein sequence ID" value="PIN16735.1"/>
    <property type="molecule type" value="Genomic_DNA"/>
</dbReference>
<dbReference type="Pfam" id="PF00646">
    <property type="entry name" value="F-box"/>
    <property type="match status" value="1"/>
</dbReference>
<dbReference type="Pfam" id="PF08268">
    <property type="entry name" value="FBA_3"/>
    <property type="match status" value="1"/>
</dbReference>
<evidence type="ECO:0000313" key="3">
    <source>
        <dbReference type="Proteomes" id="UP000231279"/>
    </source>
</evidence>
<dbReference type="Gene3D" id="1.20.1280.50">
    <property type="match status" value="1"/>
</dbReference>
<gene>
    <name evidence="2" type="ORF">CDL12_10610</name>
</gene>
<keyword evidence="3" id="KW-1185">Reference proteome</keyword>
<dbReference type="InterPro" id="IPR036047">
    <property type="entry name" value="F-box-like_dom_sf"/>
</dbReference>
<dbReference type="InterPro" id="IPR001810">
    <property type="entry name" value="F-box_dom"/>
</dbReference>
<dbReference type="PANTHER" id="PTHR31672:SF13">
    <property type="entry name" value="F-BOX PROTEIN CPR30-LIKE"/>
    <property type="match status" value="1"/>
</dbReference>
<dbReference type="InterPro" id="IPR050796">
    <property type="entry name" value="SCF_F-box_component"/>
</dbReference>
<protein>
    <recommendedName>
        <fullName evidence="1">F-box domain-containing protein</fullName>
    </recommendedName>
</protein>
<dbReference type="SMART" id="SM00256">
    <property type="entry name" value="FBOX"/>
    <property type="match status" value="1"/>
</dbReference>
<accession>A0A2G9HGV6</accession>
<dbReference type="CDD" id="cd22157">
    <property type="entry name" value="F-box_AtFBW1-like"/>
    <property type="match status" value="1"/>
</dbReference>
<dbReference type="Proteomes" id="UP000231279">
    <property type="component" value="Unassembled WGS sequence"/>
</dbReference>
<name>A0A2G9HGV6_9LAMI</name>
<dbReference type="AlphaFoldDB" id="A0A2G9HGV6"/>
<dbReference type="InterPro" id="IPR013187">
    <property type="entry name" value="F-box-assoc_dom_typ3"/>
</dbReference>
<dbReference type="SUPFAM" id="SSF81383">
    <property type="entry name" value="F-box domain"/>
    <property type="match status" value="1"/>
</dbReference>
<evidence type="ECO:0000259" key="1">
    <source>
        <dbReference type="PROSITE" id="PS50181"/>
    </source>
</evidence>
<reference evidence="3" key="1">
    <citation type="journal article" date="2018" name="Gigascience">
        <title>Genome assembly of the Pink Ipe (Handroanthus impetiginosus, Bignoniaceae), a highly valued, ecologically keystone Neotropical timber forest tree.</title>
        <authorList>
            <person name="Silva-Junior O.B."/>
            <person name="Grattapaglia D."/>
            <person name="Novaes E."/>
            <person name="Collevatti R.G."/>
        </authorList>
    </citation>
    <scope>NUCLEOTIDE SEQUENCE [LARGE SCALE GENOMIC DNA]</scope>
    <source>
        <strain evidence="3">cv. UFG-1</strain>
    </source>
</reference>
<dbReference type="NCBIfam" id="TIGR01640">
    <property type="entry name" value="F_box_assoc_1"/>
    <property type="match status" value="1"/>
</dbReference>
<dbReference type="OrthoDB" id="1290040at2759"/>
<feature type="domain" description="F-box" evidence="1">
    <location>
        <begin position="6"/>
        <end position="52"/>
    </location>
</feature>